<accession>A0A1R3JI43</accession>
<organism evidence="2 3">
    <name type="scientific">Corchorus capsularis</name>
    <name type="common">Jute</name>
    <dbReference type="NCBI Taxonomy" id="210143"/>
    <lineage>
        <taxon>Eukaryota</taxon>
        <taxon>Viridiplantae</taxon>
        <taxon>Streptophyta</taxon>
        <taxon>Embryophyta</taxon>
        <taxon>Tracheophyta</taxon>
        <taxon>Spermatophyta</taxon>
        <taxon>Magnoliopsida</taxon>
        <taxon>eudicotyledons</taxon>
        <taxon>Gunneridae</taxon>
        <taxon>Pentapetalae</taxon>
        <taxon>rosids</taxon>
        <taxon>malvids</taxon>
        <taxon>Malvales</taxon>
        <taxon>Malvaceae</taxon>
        <taxon>Grewioideae</taxon>
        <taxon>Apeibeae</taxon>
        <taxon>Corchorus</taxon>
    </lineage>
</organism>
<feature type="region of interest" description="Disordered" evidence="1">
    <location>
        <begin position="1"/>
        <end position="28"/>
    </location>
</feature>
<evidence type="ECO:0000313" key="3">
    <source>
        <dbReference type="Proteomes" id="UP000188268"/>
    </source>
</evidence>
<reference evidence="2 3" key="1">
    <citation type="submission" date="2013-09" db="EMBL/GenBank/DDBJ databases">
        <title>Corchorus capsularis genome sequencing.</title>
        <authorList>
            <person name="Alam M."/>
            <person name="Haque M.S."/>
            <person name="Islam M.S."/>
            <person name="Emdad E.M."/>
            <person name="Islam M.M."/>
            <person name="Ahmed B."/>
            <person name="Halim A."/>
            <person name="Hossen Q.M.M."/>
            <person name="Hossain M.Z."/>
            <person name="Ahmed R."/>
            <person name="Khan M.M."/>
            <person name="Islam R."/>
            <person name="Rashid M.M."/>
            <person name="Khan S.A."/>
            <person name="Rahman M.S."/>
            <person name="Alam M."/>
        </authorList>
    </citation>
    <scope>NUCLEOTIDE SEQUENCE [LARGE SCALE GENOMIC DNA]</scope>
    <source>
        <strain evidence="3">cv. CVL-1</strain>
        <tissue evidence="2">Whole seedling</tissue>
    </source>
</reference>
<dbReference type="AlphaFoldDB" id="A0A1R3JI43"/>
<name>A0A1R3JI43_COCAP</name>
<gene>
    <name evidence="2" type="ORF">CCACVL1_05954</name>
</gene>
<comment type="caution">
    <text evidence="2">The sequence shown here is derived from an EMBL/GenBank/DDBJ whole genome shotgun (WGS) entry which is preliminary data.</text>
</comment>
<dbReference type="EMBL" id="AWWV01007830">
    <property type="protein sequence ID" value="OMO94512.1"/>
    <property type="molecule type" value="Genomic_DNA"/>
</dbReference>
<evidence type="ECO:0000313" key="2">
    <source>
        <dbReference type="EMBL" id="OMO94512.1"/>
    </source>
</evidence>
<feature type="compositionally biased region" description="Basic and acidic residues" evidence="1">
    <location>
        <begin position="19"/>
        <end position="28"/>
    </location>
</feature>
<evidence type="ECO:0000256" key="1">
    <source>
        <dbReference type="SAM" id="MobiDB-lite"/>
    </source>
</evidence>
<sequence length="28" mass="3137">MADTEVEESRGFSAKLGKKNLETQIKEP</sequence>
<proteinExistence type="predicted"/>
<dbReference type="Proteomes" id="UP000188268">
    <property type="component" value="Unassembled WGS sequence"/>
</dbReference>
<protein>
    <submittedName>
        <fullName evidence="2">Uncharacterized protein</fullName>
    </submittedName>
</protein>
<keyword evidence="3" id="KW-1185">Reference proteome</keyword>
<dbReference type="Gramene" id="OMO94512">
    <property type="protein sequence ID" value="OMO94512"/>
    <property type="gene ID" value="CCACVL1_05954"/>
</dbReference>